<dbReference type="InterPro" id="IPR050114">
    <property type="entry name" value="UPF0173_UPF0282_UlaG_hydrolase"/>
</dbReference>
<name>A0A1H7Y9A3_STIAU</name>
<dbReference type="SUPFAM" id="SSF56281">
    <property type="entry name" value="Metallo-hydrolase/oxidoreductase"/>
    <property type="match status" value="1"/>
</dbReference>
<protein>
    <submittedName>
        <fullName evidence="4">L-ascorbate metabolism protein UlaG, beta-lactamase superfamily</fullName>
    </submittedName>
</protein>
<evidence type="ECO:0000256" key="1">
    <source>
        <dbReference type="ARBA" id="ARBA00022801"/>
    </source>
</evidence>
<dbReference type="Pfam" id="PF12706">
    <property type="entry name" value="Lactamase_B_2"/>
    <property type="match status" value="1"/>
</dbReference>
<dbReference type="InterPro" id="IPR001279">
    <property type="entry name" value="Metallo-B-lactamas"/>
</dbReference>
<feature type="chain" id="PRO_5010325581" evidence="2">
    <location>
        <begin position="21"/>
        <end position="299"/>
    </location>
</feature>
<sequence length="299" mass="32542">MKISSLLSNTALAASALLLAACSTPGASVSQDNAATANAQTVKVQQIRNATVKVEYAGTAFLVDPMLAKKGAYPGFEGTYNSHLRNPLVELPMPVSEVMKADAIIVTHTHLDHWDDAARQSLPKNMPVFAQNEEDAESIRKDGFTNVRVLTEDTLFNGTRLIKTGGQHGDDKMMADLGKRLGKVSGVVFQRPGHKTVYVAGDTIWNRPVEEAITRYQPDVILLNTGYARLLGYDGSIIMGKEDLYRATLAAPKATVMGTHMESVNHATQSRQELRDYIAEKGLNPQRVLVPADGQAYSF</sequence>
<dbReference type="PANTHER" id="PTHR43546:SF9">
    <property type="entry name" value="L-ASCORBATE-6-PHOSPHATE LACTONASE ULAG-RELATED"/>
    <property type="match status" value="1"/>
</dbReference>
<evidence type="ECO:0000259" key="3">
    <source>
        <dbReference type="Pfam" id="PF12706"/>
    </source>
</evidence>
<accession>A0A1H7Y9A3</accession>
<dbReference type="GO" id="GO:0016787">
    <property type="term" value="F:hydrolase activity"/>
    <property type="evidence" value="ECO:0007669"/>
    <property type="project" value="UniProtKB-KW"/>
</dbReference>
<dbReference type="InterPro" id="IPR036866">
    <property type="entry name" value="RibonucZ/Hydroxyglut_hydro"/>
</dbReference>
<dbReference type="EMBL" id="FOAP01000016">
    <property type="protein sequence ID" value="SEM42454.1"/>
    <property type="molecule type" value="Genomic_DNA"/>
</dbReference>
<dbReference type="Proteomes" id="UP000182719">
    <property type="component" value="Unassembled WGS sequence"/>
</dbReference>
<gene>
    <name evidence="4" type="ORF">SAMN05444354_116144</name>
</gene>
<dbReference type="Gene3D" id="3.60.15.10">
    <property type="entry name" value="Ribonuclease Z/Hydroxyacylglutathione hydrolase-like"/>
    <property type="match status" value="1"/>
</dbReference>
<keyword evidence="5" id="KW-1185">Reference proteome</keyword>
<dbReference type="PROSITE" id="PS51257">
    <property type="entry name" value="PROKAR_LIPOPROTEIN"/>
    <property type="match status" value="1"/>
</dbReference>
<keyword evidence="2" id="KW-0732">Signal</keyword>
<proteinExistence type="predicted"/>
<feature type="signal peptide" evidence="2">
    <location>
        <begin position="1"/>
        <end position="20"/>
    </location>
</feature>
<evidence type="ECO:0000313" key="4">
    <source>
        <dbReference type="EMBL" id="SEM42454.1"/>
    </source>
</evidence>
<organism evidence="4 5">
    <name type="scientific">Stigmatella aurantiaca</name>
    <dbReference type="NCBI Taxonomy" id="41"/>
    <lineage>
        <taxon>Bacteria</taxon>
        <taxon>Pseudomonadati</taxon>
        <taxon>Myxococcota</taxon>
        <taxon>Myxococcia</taxon>
        <taxon>Myxococcales</taxon>
        <taxon>Cystobacterineae</taxon>
        <taxon>Archangiaceae</taxon>
        <taxon>Stigmatella</taxon>
    </lineage>
</organism>
<reference evidence="5" key="1">
    <citation type="submission" date="2016-10" db="EMBL/GenBank/DDBJ databases">
        <authorList>
            <person name="Varghese N."/>
            <person name="Submissions S."/>
        </authorList>
    </citation>
    <scope>NUCLEOTIDE SEQUENCE [LARGE SCALE GENOMIC DNA]</scope>
    <source>
        <strain evidence="5">DSM 17044</strain>
    </source>
</reference>
<feature type="domain" description="Metallo-beta-lactamase" evidence="3">
    <location>
        <begin position="61"/>
        <end position="261"/>
    </location>
</feature>
<keyword evidence="1" id="KW-0378">Hydrolase</keyword>
<dbReference type="AlphaFoldDB" id="A0A1H7Y9A3"/>
<evidence type="ECO:0000256" key="2">
    <source>
        <dbReference type="SAM" id="SignalP"/>
    </source>
</evidence>
<evidence type="ECO:0000313" key="5">
    <source>
        <dbReference type="Proteomes" id="UP000182719"/>
    </source>
</evidence>
<dbReference type="OrthoDB" id="9805728at2"/>
<dbReference type="RefSeq" id="WP_075009319.1">
    <property type="nucleotide sequence ID" value="NZ_FOAP01000016.1"/>
</dbReference>
<dbReference type="PANTHER" id="PTHR43546">
    <property type="entry name" value="UPF0173 METAL-DEPENDENT HYDROLASE MJ1163-RELATED"/>
    <property type="match status" value="1"/>
</dbReference>